<organism evidence="2 3">
    <name type="scientific">Blyttiomyces helicus</name>
    <dbReference type="NCBI Taxonomy" id="388810"/>
    <lineage>
        <taxon>Eukaryota</taxon>
        <taxon>Fungi</taxon>
        <taxon>Fungi incertae sedis</taxon>
        <taxon>Chytridiomycota</taxon>
        <taxon>Chytridiomycota incertae sedis</taxon>
        <taxon>Chytridiomycetes</taxon>
        <taxon>Chytridiomycetes incertae sedis</taxon>
        <taxon>Blyttiomyces</taxon>
    </lineage>
</organism>
<evidence type="ECO:0000313" key="2">
    <source>
        <dbReference type="EMBL" id="RKO87763.1"/>
    </source>
</evidence>
<accession>A0A4P9W8H8</accession>
<reference evidence="3" key="1">
    <citation type="journal article" date="2018" name="Nat. Microbiol.">
        <title>Leveraging single-cell genomics to expand the fungal tree of life.</title>
        <authorList>
            <person name="Ahrendt S.R."/>
            <person name="Quandt C.A."/>
            <person name="Ciobanu D."/>
            <person name="Clum A."/>
            <person name="Salamov A."/>
            <person name="Andreopoulos B."/>
            <person name="Cheng J.F."/>
            <person name="Woyke T."/>
            <person name="Pelin A."/>
            <person name="Henrissat B."/>
            <person name="Reynolds N.K."/>
            <person name="Benny G.L."/>
            <person name="Smith M.E."/>
            <person name="James T.Y."/>
            <person name="Grigoriev I.V."/>
        </authorList>
    </citation>
    <scope>NUCLEOTIDE SEQUENCE [LARGE SCALE GENOMIC DNA]</scope>
</reference>
<feature type="region of interest" description="Disordered" evidence="1">
    <location>
        <begin position="1"/>
        <end position="35"/>
    </location>
</feature>
<dbReference type="OrthoDB" id="2159547at2759"/>
<dbReference type="Gene3D" id="3.40.50.1820">
    <property type="entry name" value="alpha/beta hydrolase"/>
    <property type="match status" value="1"/>
</dbReference>
<gene>
    <name evidence="2" type="ORF">BDK51DRAFT_28675</name>
</gene>
<sequence length="187" mass="20005">QKALHVSSERNKTSGCPGWERCSNPPGNALSNDSPFSQQLMLTSLTPRQLLPKIIESGIATFLYDGMLDFSLHYKGVEAVIGTPPGTALPASITRTRAISILRPSPAPAFTITQSPARPRDSHVLAALSALQHLLRSKHTYIPGKGVNFDLAKIGQPAYVTSLPPGAIPSPNNTLASSFRFGARFGF</sequence>
<evidence type="ECO:0000313" key="3">
    <source>
        <dbReference type="Proteomes" id="UP000269721"/>
    </source>
</evidence>
<name>A0A4P9W8H8_9FUNG</name>
<evidence type="ECO:0000256" key="1">
    <source>
        <dbReference type="SAM" id="MobiDB-lite"/>
    </source>
</evidence>
<dbReference type="Proteomes" id="UP000269721">
    <property type="component" value="Unassembled WGS sequence"/>
</dbReference>
<dbReference type="AlphaFoldDB" id="A0A4P9W8H8"/>
<protein>
    <submittedName>
        <fullName evidence="2">Uncharacterized protein</fullName>
    </submittedName>
</protein>
<proteinExistence type="predicted"/>
<feature type="non-terminal residue" evidence="2">
    <location>
        <position position="1"/>
    </location>
</feature>
<dbReference type="InterPro" id="IPR029058">
    <property type="entry name" value="AB_hydrolase_fold"/>
</dbReference>
<keyword evidence="3" id="KW-1185">Reference proteome</keyword>
<dbReference type="EMBL" id="KZ997171">
    <property type="protein sequence ID" value="RKO87763.1"/>
    <property type="molecule type" value="Genomic_DNA"/>
</dbReference>
<feature type="compositionally biased region" description="Polar residues" evidence="1">
    <location>
        <begin position="25"/>
        <end position="35"/>
    </location>
</feature>